<dbReference type="SUPFAM" id="SSF56204">
    <property type="entry name" value="Hect, E3 ligase catalytic domain"/>
    <property type="match status" value="1"/>
</dbReference>
<dbReference type="Proteomes" id="UP001234989">
    <property type="component" value="Chromosome 8"/>
</dbReference>
<gene>
    <name evidence="1" type="ORF">MTR67_035271</name>
</gene>
<dbReference type="GO" id="GO:0004842">
    <property type="term" value="F:ubiquitin-protein transferase activity"/>
    <property type="evidence" value="ECO:0007669"/>
    <property type="project" value="InterPro"/>
</dbReference>
<evidence type="ECO:0000313" key="1">
    <source>
        <dbReference type="EMBL" id="WMV41886.1"/>
    </source>
</evidence>
<protein>
    <submittedName>
        <fullName evidence="1">Uncharacterized protein</fullName>
    </submittedName>
</protein>
<evidence type="ECO:0000313" key="2">
    <source>
        <dbReference type="Proteomes" id="UP001234989"/>
    </source>
</evidence>
<organism evidence="1 2">
    <name type="scientific">Solanum verrucosum</name>
    <dbReference type="NCBI Taxonomy" id="315347"/>
    <lineage>
        <taxon>Eukaryota</taxon>
        <taxon>Viridiplantae</taxon>
        <taxon>Streptophyta</taxon>
        <taxon>Embryophyta</taxon>
        <taxon>Tracheophyta</taxon>
        <taxon>Spermatophyta</taxon>
        <taxon>Magnoliopsida</taxon>
        <taxon>eudicotyledons</taxon>
        <taxon>Gunneridae</taxon>
        <taxon>Pentapetalae</taxon>
        <taxon>asterids</taxon>
        <taxon>lamiids</taxon>
        <taxon>Solanales</taxon>
        <taxon>Solanaceae</taxon>
        <taxon>Solanoideae</taxon>
        <taxon>Solaneae</taxon>
        <taxon>Solanum</taxon>
    </lineage>
</organism>
<name>A0AAF0UA09_SOLVR</name>
<dbReference type="EMBL" id="CP133619">
    <property type="protein sequence ID" value="WMV41886.1"/>
    <property type="molecule type" value="Genomic_DNA"/>
</dbReference>
<dbReference type="AlphaFoldDB" id="A0AAF0UA09"/>
<accession>A0AAF0UA09</accession>
<keyword evidence="2" id="KW-1185">Reference proteome</keyword>
<dbReference type="InterPro" id="IPR035983">
    <property type="entry name" value="Hect_E3_ubiquitin_ligase"/>
</dbReference>
<proteinExistence type="predicted"/>
<reference evidence="1" key="1">
    <citation type="submission" date="2023-08" db="EMBL/GenBank/DDBJ databases">
        <title>A de novo genome assembly of Solanum verrucosum Schlechtendal, a Mexican diploid species geographically isolated from the other diploid A-genome species in potato relatives.</title>
        <authorList>
            <person name="Hosaka K."/>
        </authorList>
    </citation>
    <scope>NUCLEOTIDE SEQUENCE</scope>
    <source>
        <tissue evidence="1">Young leaves</tissue>
    </source>
</reference>
<sequence length="77" mass="9116">MIALDLMYKVQIGVVFEHTFFLELDRKDISLEDIRDAVPPLYRGCKKILEIDLNVVDEDNLGLWFFRDIESMGYIYL</sequence>